<dbReference type="HOGENOM" id="CLU_071415_3_0_6"/>
<gene>
    <name evidence="3" type="ordered locus">TERTU_1981</name>
</gene>
<dbReference type="InterPro" id="IPR036196">
    <property type="entry name" value="Ptyr_pPase_sf"/>
</dbReference>
<dbReference type="RefSeq" id="WP_015817443.1">
    <property type="nucleotide sequence ID" value="NC_012997.1"/>
</dbReference>
<name>C5BIL2_TERTT</name>
<dbReference type="OrthoDB" id="9793058at2"/>
<dbReference type="Proteomes" id="UP000009080">
    <property type="component" value="Chromosome"/>
</dbReference>
<accession>C5BIL2</accession>
<keyword evidence="1" id="KW-0059">Arsenical resistance</keyword>
<organism evidence="3 4">
    <name type="scientific">Teredinibacter turnerae (strain ATCC 39867 / T7901)</name>
    <dbReference type="NCBI Taxonomy" id="377629"/>
    <lineage>
        <taxon>Bacteria</taxon>
        <taxon>Pseudomonadati</taxon>
        <taxon>Pseudomonadota</taxon>
        <taxon>Gammaproteobacteria</taxon>
        <taxon>Cellvibrionales</taxon>
        <taxon>Cellvibrionaceae</taxon>
        <taxon>Teredinibacter</taxon>
    </lineage>
</organism>
<dbReference type="GO" id="GO:0046685">
    <property type="term" value="P:response to arsenic-containing substance"/>
    <property type="evidence" value="ECO:0007669"/>
    <property type="project" value="UniProtKB-KW"/>
</dbReference>
<dbReference type="InterPro" id="IPR023485">
    <property type="entry name" value="Ptyr_pPase"/>
</dbReference>
<dbReference type="PANTHER" id="PTHR43428">
    <property type="entry name" value="ARSENATE REDUCTASE"/>
    <property type="match status" value="1"/>
</dbReference>
<dbReference type="SUPFAM" id="SSF52788">
    <property type="entry name" value="Phosphotyrosine protein phosphatases I"/>
    <property type="match status" value="1"/>
</dbReference>
<dbReference type="EMBL" id="CP001614">
    <property type="protein sequence ID" value="ACR11331.1"/>
    <property type="molecule type" value="Genomic_DNA"/>
</dbReference>
<proteinExistence type="predicted"/>
<evidence type="ECO:0000259" key="2">
    <source>
        <dbReference type="SMART" id="SM00226"/>
    </source>
</evidence>
<evidence type="ECO:0000256" key="1">
    <source>
        <dbReference type="ARBA" id="ARBA00022849"/>
    </source>
</evidence>
<reference evidence="3 4" key="1">
    <citation type="journal article" date="2009" name="PLoS ONE">
        <title>The complete genome of Teredinibacter turnerae T7901: an intracellular endosymbiont of marine wood-boring bivalves (shipworms).</title>
        <authorList>
            <person name="Yang J.C."/>
            <person name="Madupu R."/>
            <person name="Durkin A.S."/>
            <person name="Ekborg N.A."/>
            <person name="Pedamallu C.S."/>
            <person name="Hostetler J.B."/>
            <person name="Radune D."/>
            <person name="Toms B.S."/>
            <person name="Henrissat B."/>
            <person name="Coutinho P.M."/>
            <person name="Schwarz S."/>
            <person name="Field L."/>
            <person name="Trindade-Silva A.E."/>
            <person name="Soares C.A.G."/>
            <person name="Elshahawi S."/>
            <person name="Hanora A."/>
            <person name="Schmidt E.W."/>
            <person name="Haygood M.G."/>
            <person name="Posfai J."/>
            <person name="Benner J."/>
            <person name="Madinger C."/>
            <person name="Nove J."/>
            <person name="Anton B."/>
            <person name="Chaudhary K."/>
            <person name="Foster J."/>
            <person name="Holman A."/>
            <person name="Kumar S."/>
            <person name="Lessard P.A."/>
            <person name="Luyten Y.A."/>
            <person name="Slatko B."/>
            <person name="Wood N."/>
            <person name="Wu B."/>
            <person name="Teplitski M."/>
            <person name="Mougous J.D."/>
            <person name="Ward N."/>
            <person name="Eisen J.A."/>
            <person name="Badger J.H."/>
            <person name="Distel D.L."/>
        </authorList>
    </citation>
    <scope>NUCLEOTIDE SEQUENCE [LARGE SCALE GENOMIC DNA]</scope>
    <source>
        <strain evidence="4">ATCC 39867 / T7901</strain>
    </source>
</reference>
<evidence type="ECO:0000313" key="4">
    <source>
        <dbReference type="Proteomes" id="UP000009080"/>
    </source>
</evidence>
<feature type="domain" description="Phosphotyrosine protein phosphatase I" evidence="2">
    <location>
        <begin position="1"/>
        <end position="136"/>
    </location>
</feature>
<dbReference type="AlphaFoldDB" id="C5BIL2"/>
<dbReference type="eggNOG" id="COG0394">
    <property type="taxonomic scope" value="Bacteria"/>
</dbReference>
<dbReference type="STRING" id="377629.TERTU_1981"/>
<dbReference type="Pfam" id="PF01451">
    <property type="entry name" value="LMWPc"/>
    <property type="match status" value="1"/>
</dbReference>
<evidence type="ECO:0000313" key="3">
    <source>
        <dbReference type="EMBL" id="ACR11331.1"/>
    </source>
</evidence>
<protein>
    <submittedName>
        <fullName evidence="3">Arsenate reductase</fullName>
    </submittedName>
</protein>
<dbReference type="SMART" id="SM00226">
    <property type="entry name" value="LMWPc"/>
    <property type="match status" value="1"/>
</dbReference>
<dbReference type="KEGG" id="ttu:TERTU_1981"/>
<dbReference type="Gene3D" id="3.40.50.2300">
    <property type="match status" value="1"/>
</dbReference>
<keyword evidence="4" id="KW-1185">Reference proteome</keyword>
<sequence length="158" mass="17195">MNILFICTHNRCRSILSEAIANHLAGGKLTAYSAGSQPVGEVHPLSLRYLAEKGISTEGLHSQSWNDFAAQRLDIVVTVCDSAASEPCPVWFGDCVTVHWGLPDPSKIEADEATVRAAFLAVMQTIENRINALLALNLADRPRASWSTELLKIGEDVH</sequence>
<dbReference type="PANTHER" id="PTHR43428:SF1">
    <property type="entry name" value="ARSENATE REDUCTASE"/>
    <property type="match status" value="1"/>
</dbReference>
<dbReference type="CDD" id="cd16345">
    <property type="entry name" value="LMWP_ArsC"/>
    <property type="match status" value="1"/>
</dbReference>